<dbReference type="CDD" id="cd20309">
    <property type="entry name" value="cupin_EcSI"/>
    <property type="match status" value="1"/>
</dbReference>
<dbReference type="SUPFAM" id="SSF51182">
    <property type="entry name" value="RmlC-like cupins"/>
    <property type="match status" value="1"/>
</dbReference>
<evidence type="ECO:0000313" key="9">
    <source>
        <dbReference type="EMBL" id="MBN1573320.1"/>
    </source>
</evidence>
<evidence type="ECO:0000256" key="8">
    <source>
        <dbReference type="ARBA" id="ARBA00044972"/>
    </source>
</evidence>
<organism evidence="9 10">
    <name type="scientific">Candidatus Zymogenus saltonus</name>
    <dbReference type="NCBI Taxonomy" id="2844893"/>
    <lineage>
        <taxon>Bacteria</taxon>
        <taxon>Deltaproteobacteria</taxon>
        <taxon>Candidatus Zymogenia</taxon>
        <taxon>Candidatus Zymogeniales</taxon>
        <taxon>Candidatus Zymogenaceae</taxon>
        <taxon>Candidatus Zymogenus</taxon>
    </lineage>
</organism>
<comment type="catalytic activity">
    <reaction evidence="6">
        <text>D-lyxose = D-xylulose</text>
        <dbReference type="Rhea" id="RHEA:14201"/>
        <dbReference type="ChEBI" id="CHEBI:16789"/>
        <dbReference type="ChEBI" id="CHEBI:17140"/>
        <dbReference type="EC" id="5.3.1.15"/>
    </reaction>
</comment>
<reference evidence="9" key="2">
    <citation type="submission" date="2021-01" db="EMBL/GenBank/DDBJ databases">
        <authorList>
            <person name="Hahn C.R."/>
            <person name="Youssef N.H."/>
            <person name="Elshahed M."/>
        </authorList>
    </citation>
    <scope>NUCLEOTIDE SEQUENCE</scope>
    <source>
        <strain evidence="9">Zod_Metabat.24</strain>
    </source>
</reference>
<evidence type="ECO:0000256" key="7">
    <source>
        <dbReference type="ARBA" id="ARBA00044951"/>
    </source>
</evidence>
<evidence type="ECO:0000313" key="10">
    <source>
        <dbReference type="Proteomes" id="UP000809273"/>
    </source>
</evidence>
<dbReference type="GO" id="GO:0047828">
    <property type="term" value="F:D-lyxose ketol-isomerase activity"/>
    <property type="evidence" value="ECO:0007669"/>
    <property type="project" value="UniProtKB-EC"/>
</dbReference>
<gene>
    <name evidence="9" type="ORF">JW984_09015</name>
</gene>
<dbReference type="InterPro" id="IPR011051">
    <property type="entry name" value="RmlC_Cupin_sf"/>
</dbReference>
<dbReference type="Pfam" id="PF07385">
    <property type="entry name" value="Lyx_isomer"/>
    <property type="match status" value="1"/>
</dbReference>
<evidence type="ECO:0000256" key="3">
    <source>
        <dbReference type="ARBA" id="ARBA00023211"/>
    </source>
</evidence>
<comment type="cofactor">
    <cofactor evidence="1">
        <name>Mn(2+)</name>
        <dbReference type="ChEBI" id="CHEBI:29035"/>
    </cofactor>
</comment>
<dbReference type="Gene3D" id="2.60.120.10">
    <property type="entry name" value="Jelly Rolls"/>
    <property type="match status" value="1"/>
</dbReference>
<keyword evidence="2" id="KW-0479">Metal-binding</keyword>
<dbReference type="EC" id="5.3.1.15" evidence="8"/>
<sequence>MKRSEINSILRESIDFFKRENFNLPPFAWTRPNEWKAMRERAQGIIEARLGWDVTDFNLGDFVKTGILLFTLRNGAPNEGLGGEERPSLKTSLKTYCEKIIHMREGQTCPTHYHRSKMEDIINRSGKTLCFTLHMAGEDGRSYSEEGFTISRDGVETPCEAGEIIKLNPGESITLPPYLYHSFWAEGGDVLVGEVSRVNDDETDNFFYVHIPRFTEIEEDEEPLYLLCHELKRFLD</sequence>
<dbReference type="InterPro" id="IPR010864">
    <property type="entry name" value="D-lyxose_isomer"/>
</dbReference>
<reference evidence="9" key="1">
    <citation type="journal article" date="2021" name="Environ. Microbiol.">
        <title>Genomic characterization of three novel Desulfobacterota classes expand the metabolic and phylogenetic diversity of the phylum.</title>
        <authorList>
            <person name="Murphy C.L."/>
            <person name="Biggerstaff J."/>
            <person name="Eichhorn A."/>
            <person name="Ewing E."/>
            <person name="Shahan R."/>
            <person name="Soriano D."/>
            <person name="Stewart S."/>
            <person name="VanMol K."/>
            <person name="Walker R."/>
            <person name="Walters P."/>
            <person name="Elshahed M.S."/>
            <person name="Youssef N.H."/>
        </authorList>
    </citation>
    <scope>NUCLEOTIDE SEQUENCE</scope>
    <source>
        <strain evidence="9">Zod_Metabat.24</strain>
    </source>
</reference>
<evidence type="ECO:0000256" key="2">
    <source>
        <dbReference type="ARBA" id="ARBA00022723"/>
    </source>
</evidence>
<evidence type="ECO:0000256" key="1">
    <source>
        <dbReference type="ARBA" id="ARBA00001936"/>
    </source>
</evidence>
<dbReference type="EMBL" id="JAFGIX010000046">
    <property type="protein sequence ID" value="MBN1573320.1"/>
    <property type="molecule type" value="Genomic_DNA"/>
</dbReference>
<keyword evidence="3" id="KW-0464">Manganese</keyword>
<keyword evidence="4 9" id="KW-0413">Isomerase</keyword>
<dbReference type="Proteomes" id="UP000809273">
    <property type="component" value="Unassembled WGS sequence"/>
</dbReference>
<name>A0A9D8PPY7_9DELT</name>
<evidence type="ECO:0000256" key="6">
    <source>
        <dbReference type="ARBA" id="ARBA00044907"/>
    </source>
</evidence>
<comment type="similarity">
    <text evidence="7">Belongs to the D-lyxose ketol-isomerase family.</text>
</comment>
<comment type="caution">
    <text evidence="9">The sequence shown here is derived from an EMBL/GenBank/DDBJ whole genome shotgun (WGS) entry which is preliminary data.</text>
</comment>
<dbReference type="GO" id="GO:0046872">
    <property type="term" value="F:metal ion binding"/>
    <property type="evidence" value="ECO:0007669"/>
    <property type="project" value="UniProtKB-KW"/>
</dbReference>
<proteinExistence type="inferred from homology"/>
<dbReference type="InterPro" id="IPR047581">
    <property type="entry name" value="EcSI_cupin"/>
</dbReference>
<accession>A0A9D8PPY7</accession>
<protein>
    <recommendedName>
        <fullName evidence="8">D-lyxose ketol-isomerase</fullName>
        <ecNumber evidence="8">5.3.1.15</ecNumber>
    </recommendedName>
</protein>
<evidence type="ECO:0000256" key="4">
    <source>
        <dbReference type="ARBA" id="ARBA00023235"/>
    </source>
</evidence>
<evidence type="ECO:0000256" key="5">
    <source>
        <dbReference type="ARBA" id="ARBA00023277"/>
    </source>
</evidence>
<dbReference type="InterPro" id="IPR014710">
    <property type="entry name" value="RmlC-like_jellyroll"/>
</dbReference>
<keyword evidence="5" id="KW-0119">Carbohydrate metabolism</keyword>
<dbReference type="AlphaFoldDB" id="A0A9D8PPY7"/>